<keyword evidence="5" id="KW-1185">Reference proteome</keyword>
<dbReference type="PANTHER" id="PTHR38589:SF1">
    <property type="entry name" value="BLR0621 PROTEIN"/>
    <property type="match status" value="1"/>
</dbReference>
<protein>
    <recommendedName>
        <fullName evidence="3">L,D-TPase catalytic domain-containing protein</fullName>
    </recommendedName>
</protein>
<evidence type="ECO:0000259" key="3">
    <source>
        <dbReference type="PROSITE" id="PS52029"/>
    </source>
</evidence>
<dbReference type="InterPro" id="IPR005490">
    <property type="entry name" value="LD_TPept_cat_dom"/>
</dbReference>
<evidence type="ECO:0000256" key="2">
    <source>
        <dbReference type="SAM" id="MobiDB-lite"/>
    </source>
</evidence>
<dbReference type="Pfam" id="PF03734">
    <property type="entry name" value="YkuD"/>
    <property type="match status" value="1"/>
</dbReference>
<sequence>MVKRSVRSGKAAASKGARSKTAKSKTAKRQTNLALLRVRPLVTDRTRGQLIVGGSVIACALGRSGLTQVKREGDGASPRGRFRLRGGAYRPDKFGTRPATALPLRPTQPGDGWCDDAGDRRYNRPITLPAPGISAERLWREDGLYDLVIDLDYNRGPIRRGWGSAIFLHVARPGYAPTEGCVALKRADLARLLRRLGPRTRLAIG</sequence>
<proteinExistence type="predicted"/>
<keyword evidence="1" id="KW-0573">Peptidoglycan synthesis</keyword>
<reference evidence="4" key="2">
    <citation type="submission" date="2021-08" db="EMBL/GenBank/DDBJ databases">
        <authorList>
            <person name="Tani A."/>
            <person name="Ola A."/>
            <person name="Ogura Y."/>
            <person name="Katsura K."/>
            <person name="Hayashi T."/>
        </authorList>
    </citation>
    <scope>NUCLEOTIDE SEQUENCE</scope>
    <source>
        <strain evidence="4">DSM 19015</strain>
    </source>
</reference>
<feature type="active site" description="Proton donor/acceptor" evidence="1">
    <location>
        <position position="169"/>
    </location>
</feature>
<accession>A0ABQ4RT25</accession>
<feature type="region of interest" description="Disordered" evidence="2">
    <location>
        <begin position="1"/>
        <end position="31"/>
    </location>
</feature>
<comment type="pathway">
    <text evidence="1">Cell wall biogenesis; peptidoglycan biosynthesis.</text>
</comment>
<feature type="compositionally biased region" description="Basic residues" evidence="2">
    <location>
        <begin position="17"/>
        <end position="28"/>
    </location>
</feature>
<evidence type="ECO:0000313" key="5">
    <source>
        <dbReference type="Proteomes" id="UP001055125"/>
    </source>
</evidence>
<dbReference type="EMBL" id="BPQP01000016">
    <property type="protein sequence ID" value="GJD93931.1"/>
    <property type="molecule type" value="Genomic_DNA"/>
</dbReference>
<name>A0ABQ4RT25_9HYPH</name>
<keyword evidence="1" id="KW-0961">Cell wall biogenesis/degradation</keyword>
<dbReference type="PROSITE" id="PS52029">
    <property type="entry name" value="LD_TPASE"/>
    <property type="match status" value="1"/>
</dbReference>
<dbReference type="PANTHER" id="PTHR38589">
    <property type="entry name" value="BLR0621 PROTEIN"/>
    <property type="match status" value="1"/>
</dbReference>
<organism evidence="4 5">
    <name type="scientific">Methylobacterium iners</name>
    <dbReference type="NCBI Taxonomy" id="418707"/>
    <lineage>
        <taxon>Bacteria</taxon>
        <taxon>Pseudomonadati</taxon>
        <taxon>Pseudomonadota</taxon>
        <taxon>Alphaproteobacteria</taxon>
        <taxon>Hyphomicrobiales</taxon>
        <taxon>Methylobacteriaceae</taxon>
        <taxon>Methylobacterium</taxon>
    </lineage>
</organism>
<dbReference type="Proteomes" id="UP001055125">
    <property type="component" value="Unassembled WGS sequence"/>
</dbReference>
<evidence type="ECO:0000256" key="1">
    <source>
        <dbReference type="PROSITE-ProRule" id="PRU01373"/>
    </source>
</evidence>
<keyword evidence="1" id="KW-0133">Cell shape</keyword>
<feature type="active site" description="Nucleophile" evidence="1">
    <location>
        <position position="181"/>
    </location>
</feature>
<comment type="caution">
    <text evidence="4">The sequence shown here is derived from an EMBL/GenBank/DDBJ whole genome shotgun (WGS) entry which is preliminary data.</text>
</comment>
<feature type="domain" description="L,D-TPase catalytic" evidence="3">
    <location>
        <begin position="30"/>
        <end position="205"/>
    </location>
</feature>
<gene>
    <name evidence="4" type="ORF">OCOJLMKI_1129</name>
</gene>
<dbReference type="RefSeq" id="WP_238243118.1">
    <property type="nucleotide sequence ID" value="NZ_BPQP01000016.1"/>
</dbReference>
<evidence type="ECO:0000313" key="4">
    <source>
        <dbReference type="EMBL" id="GJD93931.1"/>
    </source>
</evidence>
<reference evidence="4" key="1">
    <citation type="journal article" date="2021" name="Front. Microbiol.">
        <title>Comprehensive Comparative Genomics and Phenotyping of Methylobacterium Species.</title>
        <authorList>
            <person name="Alessa O."/>
            <person name="Ogura Y."/>
            <person name="Fujitani Y."/>
            <person name="Takami H."/>
            <person name="Hayashi T."/>
            <person name="Sahin N."/>
            <person name="Tani A."/>
        </authorList>
    </citation>
    <scope>NUCLEOTIDE SEQUENCE</scope>
    <source>
        <strain evidence="4">DSM 19015</strain>
    </source>
</reference>
<feature type="region of interest" description="Disordered" evidence="2">
    <location>
        <begin position="70"/>
        <end position="89"/>
    </location>
</feature>